<dbReference type="GO" id="GO:0005793">
    <property type="term" value="C:endoplasmic reticulum-Golgi intermediate compartment"/>
    <property type="evidence" value="ECO:0007669"/>
    <property type="project" value="UniProtKB-UniRule"/>
</dbReference>
<keyword evidence="12" id="KW-1185">Reference proteome</keyword>
<keyword evidence="5 9" id="KW-0653">Protein transport</keyword>
<evidence type="ECO:0000256" key="1">
    <source>
        <dbReference type="ARBA" id="ARBA00009727"/>
    </source>
</evidence>
<evidence type="ECO:0000256" key="9">
    <source>
        <dbReference type="RuleBase" id="RU368073"/>
    </source>
</evidence>
<feature type="region of interest" description="Disordered" evidence="10">
    <location>
        <begin position="1"/>
        <end position="93"/>
    </location>
</feature>
<keyword evidence="6 9" id="KW-1133">Transmembrane helix</keyword>
<keyword evidence="2 9" id="KW-0813">Transport</keyword>
<dbReference type="InterPro" id="IPR005578">
    <property type="entry name" value="Yif1_fam"/>
</dbReference>
<dbReference type="PANTHER" id="PTHR14083:SF0">
    <property type="entry name" value="YIP1D-INTERACTING FACTOR 1, ISOFORM C"/>
    <property type="match status" value="1"/>
</dbReference>
<dbReference type="PANTHER" id="PTHR14083">
    <property type="entry name" value="YIP1 INTERACTING FACTOR HOMOLOG YIF1 PROTEIN"/>
    <property type="match status" value="1"/>
</dbReference>
<dbReference type="GO" id="GO:0000139">
    <property type="term" value="C:Golgi membrane"/>
    <property type="evidence" value="ECO:0007669"/>
    <property type="project" value="UniProtKB-SubCell"/>
</dbReference>
<keyword evidence="3 9" id="KW-0812">Transmembrane</keyword>
<feature type="transmembrane region" description="Helical" evidence="9">
    <location>
        <begin position="225"/>
        <end position="247"/>
    </location>
</feature>
<dbReference type="EMBL" id="JAEVFJ010000022">
    <property type="protein sequence ID" value="KAH8096855.1"/>
    <property type="molecule type" value="Genomic_DNA"/>
</dbReference>
<feature type="transmembrane region" description="Helical" evidence="9">
    <location>
        <begin position="193"/>
        <end position="213"/>
    </location>
</feature>
<evidence type="ECO:0000256" key="2">
    <source>
        <dbReference type="ARBA" id="ARBA00022448"/>
    </source>
</evidence>
<name>A0A8K0XNF4_9AGAR</name>
<evidence type="ECO:0000256" key="3">
    <source>
        <dbReference type="ARBA" id="ARBA00022692"/>
    </source>
</evidence>
<feature type="compositionally biased region" description="Pro residues" evidence="10">
    <location>
        <begin position="9"/>
        <end position="31"/>
    </location>
</feature>
<feature type="transmembrane region" description="Helical" evidence="9">
    <location>
        <begin position="259"/>
        <end position="278"/>
    </location>
</feature>
<evidence type="ECO:0000256" key="10">
    <source>
        <dbReference type="SAM" id="MobiDB-lite"/>
    </source>
</evidence>
<evidence type="ECO:0000256" key="7">
    <source>
        <dbReference type="ARBA" id="ARBA00023034"/>
    </source>
</evidence>
<reference evidence="11" key="1">
    <citation type="journal article" date="2021" name="New Phytol.">
        <title>Evolutionary innovations through gain and loss of genes in the ectomycorrhizal Boletales.</title>
        <authorList>
            <person name="Wu G."/>
            <person name="Miyauchi S."/>
            <person name="Morin E."/>
            <person name="Kuo A."/>
            <person name="Drula E."/>
            <person name="Varga T."/>
            <person name="Kohler A."/>
            <person name="Feng B."/>
            <person name="Cao Y."/>
            <person name="Lipzen A."/>
            <person name="Daum C."/>
            <person name="Hundley H."/>
            <person name="Pangilinan J."/>
            <person name="Johnson J."/>
            <person name="Barry K."/>
            <person name="LaButti K."/>
            <person name="Ng V."/>
            <person name="Ahrendt S."/>
            <person name="Min B."/>
            <person name="Choi I.G."/>
            <person name="Park H."/>
            <person name="Plett J.M."/>
            <person name="Magnuson J."/>
            <person name="Spatafora J.W."/>
            <person name="Nagy L.G."/>
            <person name="Henrissat B."/>
            <person name="Grigoriev I.V."/>
            <person name="Yang Z.L."/>
            <person name="Xu J."/>
            <person name="Martin F.M."/>
        </authorList>
    </citation>
    <scope>NUCLEOTIDE SEQUENCE</scope>
    <source>
        <strain evidence="11">KKN 215</strain>
    </source>
</reference>
<evidence type="ECO:0000256" key="8">
    <source>
        <dbReference type="ARBA" id="ARBA00023136"/>
    </source>
</evidence>
<dbReference type="Proteomes" id="UP000813824">
    <property type="component" value="Unassembled WGS sequence"/>
</dbReference>
<dbReference type="Pfam" id="PF03878">
    <property type="entry name" value="YIF1"/>
    <property type="match status" value="1"/>
</dbReference>
<accession>A0A8K0XNF4</accession>
<dbReference type="GO" id="GO:0015031">
    <property type="term" value="P:protein transport"/>
    <property type="evidence" value="ECO:0007669"/>
    <property type="project" value="UniProtKB-KW"/>
</dbReference>
<evidence type="ECO:0000256" key="5">
    <source>
        <dbReference type="ARBA" id="ARBA00022927"/>
    </source>
</evidence>
<keyword evidence="7 9" id="KW-0333">Golgi apparatus</keyword>
<evidence type="ECO:0000313" key="11">
    <source>
        <dbReference type="EMBL" id="KAH8096855.1"/>
    </source>
</evidence>
<dbReference type="OrthoDB" id="337750at2759"/>
<feature type="transmembrane region" description="Helical" evidence="9">
    <location>
        <begin position="328"/>
        <end position="346"/>
    </location>
</feature>
<dbReference type="GO" id="GO:0030134">
    <property type="term" value="C:COPII-coated ER to Golgi transport vesicle"/>
    <property type="evidence" value="ECO:0007669"/>
    <property type="project" value="TreeGrafter"/>
</dbReference>
<gene>
    <name evidence="11" type="ORF">BXZ70DRAFT_895603</name>
</gene>
<dbReference type="AlphaFoldDB" id="A0A8K0XNF4"/>
<evidence type="ECO:0000256" key="6">
    <source>
        <dbReference type="ARBA" id="ARBA00022989"/>
    </source>
</evidence>
<dbReference type="GO" id="GO:0006888">
    <property type="term" value="P:endoplasmic reticulum to Golgi vesicle-mediated transport"/>
    <property type="evidence" value="ECO:0007669"/>
    <property type="project" value="UniProtKB-UniRule"/>
</dbReference>
<sequence>MAYYSNNRSPPPLQHPVPTHPAYIPEPPATPNSPQGYERYTSSPPQPAPYAQHQQPPQQHMHNPGYGQYQPMSSPPRQVPIHGQMPPPHMGGPAAPVDFSAWGINDATAQFGMQLGSNAVAAGQDYVTKNIGGLIPISLMKHHFNVSNYYVINKIRLLLFPWRHKPWARRSRRSEAGQAEWLAPRDDINSPDLYIPLMAFVTYILLAALHSGLQSRFHPEILGVTASTALVVVIMDFAFVKFGCYILNIQGSSQVLDLLAYDGYKFVGVIVTLLAGLLQFGRTVYILVFLYSFLSTAFFLLRSLRSLVLPDASATASPVSPAQRSRRITFLFLVAMAQVFYMGILVRV</sequence>
<keyword evidence="8 9" id="KW-0472">Membrane</keyword>
<feature type="compositionally biased region" description="Polar residues" evidence="10">
    <location>
        <begin position="32"/>
        <end position="43"/>
    </location>
</feature>
<comment type="similarity">
    <text evidence="1 9">Belongs to the YIF1 family.</text>
</comment>
<proteinExistence type="inferred from homology"/>
<comment type="caution">
    <text evidence="11">The sequence shown here is derived from an EMBL/GenBank/DDBJ whole genome shotgun (WGS) entry which is preliminary data.</text>
</comment>
<comment type="function">
    <text evidence="9">Has a role in transport between endoplasmic reticulum and Golgi.</text>
</comment>
<evidence type="ECO:0000313" key="12">
    <source>
        <dbReference type="Proteomes" id="UP000813824"/>
    </source>
</evidence>
<comment type="subcellular location">
    <subcellularLocation>
        <location evidence="9">Endoplasmic reticulum membrane</location>
        <topology evidence="9">Multi-pass membrane protein</topology>
    </subcellularLocation>
    <subcellularLocation>
        <location evidence="9">Golgi apparatus membrane</location>
        <topology evidence="9">Multi-pass membrane protein</topology>
    </subcellularLocation>
</comment>
<dbReference type="GO" id="GO:0005789">
    <property type="term" value="C:endoplasmic reticulum membrane"/>
    <property type="evidence" value="ECO:0007669"/>
    <property type="project" value="UniProtKB-SubCell"/>
</dbReference>
<protein>
    <recommendedName>
        <fullName evidence="9">Protein YIF1</fullName>
    </recommendedName>
</protein>
<keyword evidence="4 9" id="KW-0256">Endoplasmic reticulum</keyword>
<evidence type="ECO:0000256" key="4">
    <source>
        <dbReference type="ARBA" id="ARBA00022824"/>
    </source>
</evidence>
<feature type="compositionally biased region" description="Low complexity" evidence="10">
    <location>
        <begin position="49"/>
        <end position="60"/>
    </location>
</feature>
<feature type="transmembrane region" description="Helical" evidence="9">
    <location>
        <begin position="284"/>
        <end position="301"/>
    </location>
</feature>
<organism evidence="11 12">
    <name type="scientific">Cristinia sonorae</name>
    <dbReference type="NCBI Taxonomy" id="1940300"/>
    <lineage>
        <taxon>Eukaryota</taxon>
        <taxon>Fungi</taxon>
        <taxon>Dikarya</taxon>
        <taxon>Basidiomycota</taxon>
        <taxon>Agaricomycotina</taxon>
        <taxon>Agaricomycetes</taxon>
        <taxon>Agaricomycetidae</taxon>
        <taxon>Agaricales</taxon>
        <taxon>Pleurotineae</taxon>
        <taxon>Stephanosporaceae</taxon>
        <taxon>Cristinia</taxon>
    </lineage>
</organism>